<dbReference type="RefSeq" id="XP_018987940.1">
    <property type="nucleotide sequence ID" value="XM_019127496.1"/>
</dbReference>
<dbReference type="Proteomes" id="UP000094336">
    <property type="component" value="Unassembled WGS sequence"/>
</dbReference>
<sequence>MNLKQTAILSVLATSRSVQKSNSACALLPACSAVYTAVSFSSYLGDIDVSSAISMSMSHLCGLSDEEFWNDAWTCHLCTDPNDDSGSSQAKYKANVCKNYVASSVSSASSNSSVSSAVSVASSASSSAISSSSKAAGAKITAAIGNVVGSALFLLQLL</sequence>
<organism evidence="1 2">
    <name type="scientific">Babjeviella inositovora NRRL Y-12698</name>
    <dbReference type="NCBI Taxonomy" id="984486"/>
    <lineage>
        <taxon>Eukaryota</taxon>
        <taxon>Fungi</taxon>
        <taxon>Dikarya</taxon>
        <taxon>Ascomycota</taxon>
        <taxon>Saccharomycotina</taxon>
        <taxon>Pichiomycetes</taxon>
        <taxon>Serinales incertae sedis</taxon>
        <taxon>Babjeviella</taxon>
    </lineage>
</organism>
<evidence type="ECO:0000313" key="1">
    <source>
        <dbReference type="EMBL" id="ODQ82612.1"/>
    </source>
</evidence>
<keyword evidence="2" id="KW-1185">Reference proteome</keyword>
<name>A0A1E3QZW3_9ASCO</name>
<dbReference type="GeneID" id="30145349"/>
<accession>A0A1E3QZW3</accession>
<evidence type="ECO:0000313" key="2">
    <source>
        <dbReference type="Proteomes" id="UP000094336"/>
    </source>
</evidence>
<dbReference type="AlphaFoldDB" id="A0A1E3QZW3"/>
<reference evidence="2" key="1">
    <citation type="submission" date="2016-05" db="EMBL/GenBank/DDBJ databases">
        <title>Comparative genomics of biotechnologically important yeasts.</title>
        <authorList>
            <consortium name="DOE Joint Genome Institute"/>
            <person name="Riley R."/>
            <person name="Haridas S."/>
            <person name="Wolfe K.H."/>
            <person name="Lopes M.R."/>
            <person name="Hittinger C.T."/>
            <person name="Goker M."/>
            <person name="Salamov A."/>
            <person name="Wisecaver J."/>
            <person name="Long T.M."/>
            <person name="Aerts A.L."/>
            <person name="Barry K."/>
            <person name="Choi C."/>
            <person name="Clum A."/>
            <person name="Coughlan A.Y."/>
            <person name="Deshpande S."/>
            <person name="Douglass A.P."/>
            <person name="Hanson S.J."/>
            <person name="Klenk H.-P."/>
            <person name="Labutti K."/>
            <person name="Lapidus A."/>
            <person name="Lindquist E."/>
            <person name="Lipzen A."/>
            <person name="Meier-Kolthoff J.P."/>
            <person name="Ohm R.A."/>
            <person name="Otillar R.P."/>
            <person name="Pangilinan J."/>
            <person name="Peng Y."/>
            <person name="Rokas A."/>
            <person name="Rosa C.A."/>
            <person name="Scheuner C."/>
            <person name="Sibirny A.A."/>
            <person name="Slot J.C."/>
            <person name="Stielow J.B."/>
            <person name="Sun H."/>
            <person name="Kurtzman C.P."/>
            <person name="Blackwell M."/>
            <person name="Grigoriev I.V."/>
            <person name="Jeffries T.W."/>
        </authorList>
    </citation>
    <scope>NUCLEOTIDE SEQUENCE [LARGE SCALE GENOMIC DNA]</scope>
    <source>
        <strain evidence="2">NRRL Y-12698</strain>
    </source>
</reference>
<protein>
    <submittedName>
        <fullName evidence="1">Uncharacterized protein</fullName>
    </submittedName>
</protein>
<gene>
    <name evidence="1" type="ORF">BABINDRAFT_159164</name>
</gene>
<proteinExistence type="predicted"/>
<dbReference type="EMBL" id="KV454426">
    <property type="protein sequence ID" value="ODQ82612.1"/>
    <property type="molecule type" value="Genomic_DNA"/>
</dbReference>